<dbReference type="PANTHER" id="PTHR23308">
    <property type="entry name" value="NUCLEAR INHIBITOR OF PROTEIN PHOSPHATASE-1"/>
    <property type="match status" value="1"/>
</dbReference>
<feature type="domain" description="FHA" evidence="3">
    <location>
        <begin position="241"/>
        <end position="291"/>
    </location>
</feature>
<dbReference type="InterPro" id="IPR000253">
    <property type="entry name" value="FHA_dom"/>
</dbReference>
<proteinExistence type="predicted"/>
<evidence type="ECO:0000256" key="2">
    <source>
        <dbReference type="SAM" id="MobiDB-lite"/>
    </source>
</evidence>
<dbReference type="Pfam" id="PF00498">
    <property type="entry name" value="FHA"/>
    <property type="match status" value="1"/>
</dbReference>
<dbReference type="SUPFAM" id="SSF49879">
    <property type="entry name" value="SMAD/FHA domain"/>
    <property type="match status" value="1"/>
</dbReference>
<dbReference type="EMBL" id="CP060825">
    <property type="protein sequence ID" value="QNP67237.1"/>
    <property type="molecule type" value="Genomic_DNA"/>
</dbReference>
<evidence type="ECO:0000313" key="4">
    <source>
        <dbReference type="EMBL" id="QNP67237.1"/>
    </source>
</evidence>
<feature type="region of interest" description="Disordered" evidence="2">
    <location>
        <begin position="57"/>
        <end position="144"/>
    </location>
</feature>
<accession>A0A7H0I371</accession>
<dbReference type="Pfam" id="PF13240">
    <property type="entry name" value="Zn_Ribbon_1"/>
    <property type="match status" value="1"/>
</dbReference>
<name>A0A7H0I371_9ACTN</name>
<dbReference type="SMART" id="SM00240">
    <property type="entry name" value="FHA"/>
    <property type="match status" value="1"/>
</dbReference>
<dbReference type="InterPro" id="IPR050923">
    <property type="entry name" value="Cell_Proc_Reg/RNA_Proc"/>
</dbReference>
<dbReference type="PROSITE" id="PS50006">
    <property type="entry name" value="FHA_DOMAIN"/>
    <property type="match status" value="1"/>
</dbReference>
<dbReference type="InterPro" id="IPR026870">
    <property type="entry name" value="Zinc_ribbon_dom"/>
</dbReference>
<organism evidence="4 5">
    <name type="scientific">Streptomyces genisteinicus</name>
    <dbReference type="NCBI Taxonomy" id="2768068"/>
    <lineage>
        <taxon>Bacteria</taxon>
        <taxon>Bacillati</taxon>
        <taxon>Actinomycetota</taxon>
        <taxon>Actinomycetes</taxon>
        <taxon>Kitasatosporales</taxon>
        <taxon>Streptomycetaceae</taxon>
        <taxon>Streptomyces</taxon>
    </lineage>
</organism>
<dbReference type="RefSeq" id="WP_187744289.1">
    <property type="nucleotide sequence ID" value="NZ_CP060825.1"/>
</dbReference>
<feature type="compositionally biased region" description="Basic and acidic residues" evidence="2">
    <location>
        <begin position="69"/>
        <end position="81"/>
    </location>
</feature>
<reference evidence="4 5" key="1">
    <citation type="submission" date="2020-08" db="EMBL/GenBank/DDBJ databases">
        <title>A novel species.</title>
        <authorList>
            <person name="Gao J."/>
        </authorList>
    </citation>
    <scope>NUCLEOTIDE SEQUENCE [LARGE SCALE GENOMIC DNA]</scope>
    <source>
        <strain evidence="4 5">CRPJ-33</strain>
    </source>
</reference>
<keyword evidence="1" id="KW-0597">Phosphoprotein</keyword>
<evidence type="ECO:0000256" key="1">
    <source>
        <dbReference type="ARBA" id="ARBA00022553"/>
    </source>
</evidence>
<keyword evidence="5" id="KW-1185">Reference proteome</keyword>
<dbReference type="Gene3D" id="2.60.200.20">
    <property type="match status" value="1"/>
</dbReference>
<protein>
    <submittedName>
        <fullName evidence="4">FHA domain-containing protein</fullName>
    </submittedName>
</protein>
<dbReference type="InterPro" id="IPR008984">
    <property type="entry name" value="SMAD_FHA_dom_sf"/>
</dbReference>
<gene>
    <name evidence="4" type="ORF">IAG43_04280</name>
</gene>
<dbReference type="Proteomes" id="UP000516230">
    <property type="component" value="Chromosome"/>
</dbReference>
<dbReference type="CDD" id="cd22684">
    <property type="entry name" value="FHA_GarA_OdhI-like"/>
    <property type="match status" value="1"/>
</dbReference>
<evidence type="ECO:0000259" key="3">
    <source>
        <dbReference type="PROSITE" id="PS50006"/>
    </source>
</evidence>
<dbReference type="AlphaFoldDB" id="A0A7H0I371"/>
<dbReference type="KEGG" id="sgj:IAG43_04280"/>
<sequence>MGVAWWKLSGGHGRCENVRGGRCVRSGFVLPHGRVYFGQGETPVKLFAKLFGKSAREDGNARHRAPRHGQSEDQGGERPLFRDQIAAGDNSGGAGASSVDPAGAGRIGFGEPSSAGGGFAQDPYATNPHAGQPRQEDPSMAGSPVCTRCGHRNPDAARFCSNCGAPLRGGVPAERASETTSTISISGIEAYDSEVTGQTALPSLSPEAQAAVDALPLGSALLVVRRGPNSGSRFLLDGELTTAGRHPQSDIFLDDVTVSRRHVEFRRGADGGFTVADVGSLNGTYVNRERIDSVVLSNGDEVQIGKYRLVFYASQRGI</sequence>
<evidence type="ECO:0000313" key="5">
    <source>
        <dbReference type="Proteomes" id="UP000516230"/>
    </source>
</evidence>